<keyword evidence="6 18" id="KW-0808">Transferase</keyword>
<dbReference type="Gene3D" id="3.30.565.10">
    <property type="entry name" value="Histidine kinase-like ATPase, C-terminal domain"/>
    <property type="match status" value="1"/>
</dbReference>
<dbReference type="InterPro" id="IPR004358">
    <property type="entry name" value="Sig_transdc_His_kin-like_C"/>
</dbReference>
<keyword evidence="10" id="KW-0067">ATP-binding</keyword>
<comment type="catalytic activity">
    <reaction evidence="1">
        <text>ATP + protein L-histidine = ADP + protein N-phospho-L-histidine.</text>
        <dbReference type="EC" id="2.7.13.3"/>
    </reaction>
</comment>
<dbReference type="InterPro" id="IPR035965">
    <property type="entry name" value="PAS-like_dom_sf"/>
</dbReference>
<keyword evidence="4" id="KW-1003">Cell membrane</keyword>
<dbReference type="Gene3D" id="6.10.340.10">
    <property type="match status" value="1"/>
</dbReference>
<evidence type="ECO:0000256" key="5">
    <source>
        <dbReference type="ARBA" id="ARBA00022553"/>
    </source>
</evidence>
<dbReference type="OrthoDB" id="9776727at2"/>
<dbReference type="CDD" id="cd00130">
    <property type="entry name" value="PAS"/>
    <property type="match status" value="1"/>
</dbReference>
<dbReference type="PROSITE" id="PS50112">
    <property type="entry name" value="PAS"/>
    <property type="match status" value="1"/>
</dbReference>
<dbReference type="GO" id="GO:0030295">
    <property type="term" value="F:protein kinase activator activity"/>
    <property type="evidence" value="ECO:0007669"/>
    <property type="project" value="TreeGrafter"/>
</dbReference>
<dbReference type="InterPro" id="IPR005467">
    <property type="entry name" value="His_kinase_dom"/>
</dbReference>
<feature type="domain" description="HAMP" evidence="17">
    <location>
        <begin position="330"/>
        <end position="383"/>
    </location>
</feature>
<dbReference type="PROSITE" id="PS50885">
    <property type="entry name" value="HAMP"/>
    <property type="match status" value="1"/>
</dbReference>
<reference evidence="18 19" key="1">
    <citation type="submission" date="2016-09" db="EMBL/GenBank/DDBJ databases">
        <title>Metabolic pathway, cell adaptation mechanisms and a novel monoxygenase revealed through proteogenomic-transcription analysis of a Sphingomonas haloaromaticamans strain degrading the fungicide ortho-phenylphenol.</title>
        <authorList>
            <person name="Perruchon C."/>
            <person name="Papadopoulou E.S."/>
            <person name="Rousidou C."/>
            <person name="Vasileiadis S."/>
            <person name="Tanou G."/>
            <person name="Amoutzias G."/>
            <person name="Molassiotis A."/>
            <person name="Karpouzas D.G."/>
        </authorList>
    </citation>
    <scope>NUCLEOTIDE SEQUENCE [LARGE SCALE GENOMIC DNA]</scope>
    <source>
        <strain evidence="18 19">P3</strain>
    </source>
</reference>
<evidence type="ECO:0000256" key="14">
    <source>
        <dbReference type="SAM" id="Phobius"/>
    </source>
</evidence>
<dbReference type="InterPro" id="IPR000014">
    <property type="entry name" value="PAS"/>
</dbReference>
<dbReference type="InterPro" id="IPR050351">
    <property type="entry name" value="BphY/WalK/GraS-like"/>
</dbReference>
<dbReference type="InterPro" id="IPR003661">
    <property type="entry name" value="HisK_dim/P_dom"/>
</dbReference>
<dbReference type="EMBL" id="MIPT01000001">
    <property type="protein sequence ID" value="OHT20359.1"/>
    <property type="molecule type" value="Genomic_DNA"/>
</dbReference>
<evidence type="ECO:0000256" key="2">
    <source>
        <dbReference type="ARBA" id="ARBA00004651"/>
    </source>
</evidence>
<dbReference type="Pfam" id="PF00672">
    <property type="entry name" value="HAMP"/>
    <property type="match status" value="1"/>
</dbReference>
<keyword evidence="13 14" id="KW-0472">Membrane</keyword>
<proteinExistence type="predicted"/>
<dbReference type="PROSITE" id="PS50109">
    <property type="entry name" value="HIS_KIN"/>
    <property type="match status" value="1"/>
</dbReference>
<sequence>MSVAPSRSEGSAWLRRLTLLSRRRLMPAFEIGAFAATIAIAAATYFIITGGGTPARLLTPPLVALLLVANLVPIMVLLVLLARRVARGRAARSPVGGNGRLHVRLVALFSVIASVPTLLVVIFASLLFQYGVEFWFSDRARTVLENADSVAQAYVEENKQRIVADIVAMGGDVNGYAAEFGVNSPRFAEGLAWQVSARNLSEAAVITIGGDGTRRLIAGANLDDRPLELRLPAASIAELRQGRARVVTDAGDRVETVVRLDPEAEVYLYASRGVDPMVLQSVARAKSARGDYAQLLARSRSLQLQFNAALLVVSLLIVATAILIALKMADRIVRPVADLVGAARQVASGNLSARVALPRSHDEIGTLAAAFNRMTRKLEEQTGALLTANQQLDSRRALIEAVLSGVSAGVISVDSDGIIRLINPSAAELLKTNESPVGRSITEVAPELGALLDATDREAVIQFSSAGEPRTLAVTLVRTGNGEVLTFDDITQQLLDQRRAAWSDVARRIAHEIKNPLTPIQLAAERLQRRYGQEVQSDKGVFERLTGTIVRQVGDLRRMVDEFSSFARMPKPIFRAESLVDIARQALFLHEVAHPAIAFRLVAPDPSPIMVCDRRQLGQALTNIVKNAVEAIDAKGEGSPGSIDMTVAMEGERLLIMVADDGIGLPPERERITEPYMTTRARGTGLGLAIVRKIVEEHFGTIVFSDRPGGGTIVTLGFDVATLASLDLEQEADATDDAAPLPVLTRQKSDG</sequence>
<evidence type="ECO:0000256" key="10">
    <source>
        <dbReference type="ARBA" id="ARBA00022840"/>
    </source>
</evidence>
<dbReference type="Pfam" id="PF00512">
    <property type="entry name" value="HisKA"/>
    <property type="match status" value="1"/>
</dbReference>
<dbReference type="Proteomes" id="UP000179467">
    <property type="component" value="Unassembled WGS sequence"/>
</dbReference>
<comment type="subcellular location">
    <subcellularLocation>
        <location evidence="2">Cell membrane</location>
        <topology evidence="2">Multi-pass membrane protein</topology>
    </subcellularLocation>
</comment>
<evidence type="ECO:0000256" key="8">
    <source>
        <dbReference type="ARBA" id="ARBA00022741"/>
    </source>
</evidence>
<dbReference type="InterPro" id="IPR045671">
    <property type="entry name" value="NtrY-like_N"/>
</dbReference>
<feature type="transmembrane region" description="Helical" evidence="14">
    <location>
        <begin position="304"/>
        <end position="326"/>
    </location>
</feature>
<evidence type="ECO:0000259" key="15">
    <source>
        <dbReference type="PROSITE" id="PS50109"/>
    </source>
</evidence>
<comment type="caution">
    <text evidence="18">The sequence shown here is derived from an EMBL/GenBank/DDBJ whole genome shotgun (WGS) entry which is preliminary data.</text>
</comment>
<dbReference type="Gene3D" id="3.30.450.20">
    <property type="entry name" value="PAS domain"/>
    <property type="match status" value="1"/>
</dbReference>
<dbReference type="EC" id="2.7.13.3" evidence="3"/>
<dbReference type="PANTHER" id="PTHR42878:SF7">
    <property type="entry name" value="SENSOR HISTIDINE KINASE GLRK"/>
    <property type="match status" value="1"/>
</dbReference>
<dbReference type="CDD" id="cd06225">
    <property type="entry name" value="HAMP"/>
    <property type="match status" value="1"/>
</dbReference>
<evidence type="ECO:0000256" key="13">
    <source>
        <dbReference type="ARBA" id="ARBA00023136"/>
    </source>
</evidence>
<dbReference type="PRINTS" id="PR00344">
    <property type="entry name" value="BCTRLSENSOR"/>
</dbReference>
<keyword evidence="5" id="KW-0597">Phosphoprotein</keyword>
<dbReference type="PIRSF" id="PIRSF037532">
    <property type="entry name" value="STHK_NtrY"/>
    <property type="match status" value="1"/>
</dbReference>
<dbReference type="GO" id="GO:0000155">
    <property type="term" value="F:phosphorelay sensor kinase activity"/>
    <property type="evidence" value="ECO:0007669"/>
    <property type="project" value="InterPro"/>
</dbReference>
<dbReference type="PANTHER" id="PTHR42878">
    <property type="entry name" value="TWO-COMPONENT HISTIDINE KINASE"/>
    <property type="match status" value="1"/>
</dbReference>
<keyword evidence="11 14" id="KW-1133">Transmembrane helix</keyword>
<evidence type="ECO:0000259" key="16">
    <source>
        <dbReference type="PROSITE" id="PS50112"/>
    </source>
</evidence>
<gene>
    <name evidence="18" type="primary">yycG_1</name>
    <name evidence="18" type="ORF">BHE75_02357</name>
</gene>
<evidence type="ECO:0000259" key="17">
    <source>
        <dbReference type="PROSITE" id="PS50885"/>
    </source>
</evidence>
<dbReference type="CDD" id="cd00082">
    <property type="entry name" value="HisKA"/>
    <property type="match status" value="1"/>
</dbReference>
<keyword evidence="12" id="KW-0902">Two-component regulatory system</keyword>
<dbReference type="GO" id="GO:0005886">
    <property type="term" value="C:plasma membrane"/>
    <property type="evidence" value="ECO:0007669"/>
    <property type="project" value="UniProtKB-SubCell"/>
</dbReference>
<dbReference type="InterPro" id="IPR036890">
    <property type="entry name" value="HATPase_C_sf"/>
</dbReference>
<evidence type="ECO:0000256" key="4">
    <source>
        <dbReference type="ARBA" id="ARBA00022475"/>
    </source>
</evidence>
<dbReference type="GO" id="GO:0007234">
    <property type="term" value="P:osmosensory signaling via phosphorelay pathway"/>
    <property type="evidence" value="ECO:0007669"/>
    <property type="project" value="TreeGrafter"/>
</dbReference>
<dbReference type="InterPro" id="IPR017232">
    <property type="entry name" value="NtrY"/>
</dbReference>
<evidence type="ECO:0000256" key="12">
    <source>
        <dbReference type="ARBA" id="ARBA00023012"/>
    </source>
</evidence>
<protein>
    <recommendedName>
        <fullName evidence="3">histidine kinase</fullName>
        <ecNumber evidence="3">2.7.13.3</ecNumber>
    </recommendedName>
</protein>
<dbReference type="SMART" id="SM00387">
    <property type="entry name" value="HATPase_c"/>
    <property type="match status" value="1"/>
</dbReference>
<keyword evidence="9 18" id="KW-0418">Kinase</keyword>
<name>A0A1S1HDN8_9SPHN</name>
<evidence type="ECO:0000256" key="3">
    <source>
        <dbReference type="ARBA" id="ARBA00012438"/>
    </source>
</evidence>
<dbReference type="InterPro" id="IPR003660">
    <property type="entry name" value="HAMP_dom"/>
</dbReference>
<dbReference type="SUPFAM" id="SSF55874">
    <property type="entry name" value="ATPase domain of HSP90 chaperone/DNA topoisomerase II/histidine kinase"/>
    <property type="match status" value="1"/>
</dbReference>
<dbReference type="GO" id="GO:0005524">
    <property type="term" value="F:ATP binding"/>
    <property type="evidence" value="ECO:0007669"/>
    <property type="project" value="UniProtKB-KW"/>
</dbReference>
<dbReference type="SUPFAM" id="SSF47384">
    <property type="entry name" value="Homodimeric domain of signal transducing histidine kinase"/>
    <property type="match status" value="1"/>
</dbReference>
<feature type="domain" description="Histidine kinase" evidence="15">
    <location>
        <begin position="508"/>
        <end position="722"/>
    </location>
</feature>
<dbReference type="GO" id="GO:0000156">
    <property type="term" value="F:phosphorelay response regulator activity"/>
    <property type="evidence" value="ECO:0007669"/>
    <property type="project" value="TreeGrafter"/>
</dbReference>
<feature type="transmembrane region" description="Helical" evidence="14">
    <location>
        <begin position="25"/>
        <end position="48"/>
    </location>
</feature>
<dbReference type="Pfam" id="PF02518">
    <property type="entry name" value="HATPase_c"/>
    <property type="match status" value="1"/>
</dbReference>
<evidence type="ECO:0000256" key="7">
    <source>
        <dbReference type="ARBA" id="ARBA00022692"/>
    </source>
</evidence>
<organism evidence="18 19">
    <name type="scientific">Edaphosphingomonas haloaromaticamans</name>
    <dbReference type="NCBI Taxonomy" id="653954"/>
    <lineage>
        <taxon>Bacteria</taxon>
        <taxon>Pseudomonadati</taxon>
        <taxon>Pseudomonadota</taxon>
        <taxon>Alphaproteobacteria</taxon>
        <taxon>Sphingomonadales</taxon>
        <taxon>Rhizorhabdaceae</taxon>
        <taxon>Edaphosphingomonas</taxon>
    </lineage>
</organism>
<dbReference type="InterPro" id="IPR003594">
    <property type="entry name" value="HATPase_dom"/>
</dbReference>
<keyword evidence="19" id="KW-1185">Reference proteome</keyword>
<feature type="transmembrane region" description="Helical" evidence="14">
    <location>
        <begin position="60"/>
        <end position="82"/>
    </location>
</feature>
<evidence type="ECO:0000256" key="11">
    <source>
        <dbReference type="ARBA" id="ARBA00022989"/>
    </source>
</evidence>
<dbReference type="SUPFAM" id="SSF55785">
    <property type="entry name" value="PYP-like sensor domain (PAS domain)"/>
    <property type="match status" value="1"/>
</dbReference>
<dbReference type="InterPro" id="IPR036097">
    <property type="entry name" value="HisK_dim/P_sf"/>
</dbReference>
<evidence type="ECO:0000313" key="18">
    <source>
        <dbReference type="EMBL" id="OHT20359.1"/>
    </source>
</evidence>
<dbReference type="AlphaFoldDB" id="A0A1S1HDN8"/>
<keyword evidence="7 14" id="KW-0812">Transmembrane</keyword>
<evidence type="ECO:0000313" key="19">
    <source>
        <dbReference type="Proteomes" id="UP000179467"/>
    </source>
</evidence>
<feature type="domain" description="PAS" evidence="16">
    <location>
        <begin position="395"/>
        <end position="430"/>
    </location>
</feature>
<dbReference type="SUPFAM" id="SSF158472">
    <property type="entry name" value="HAMP domain-like"/>
    <property type="match status" value="1"/>
</dbReference>
<dbReference type="RefSeq" id="WP_084653140.1">
    <property type="nucleotide sequence ID" value="NZ_MIPT01000001.1"/>
</dbReference>
<feature type="transmembrane region" description="Helical" evidence="14">
    <location>
        <begin position="103"/>
        <end position="128"/>
    </location>
</feature>
<evidence type="ECO:0000256" key="6">
    <source>
        <dbReference type="ARBA" id="ARBA00022679"/>
    </source>
</evidence>
<evidence type="ECO:0000256" key="9">
    <source>
        <dbReference type="ARBA" id="ARBA00022777"/>
    </source>
</evidence>
<keyword evidence="8" id="KW-0547">Nucleotide-binding</keyword>
<dbReference type="SMART" id="SM00304">
    <property type="entry name" value="HAMP"/>
    <property type="match status" value="1"/>
</dbReference>
<evidence type="ECO:0000256" key="1">
    <source>
        <dbReference type="ARBA" id="ARBA00000085"/>
    </source>
</evidence>
<dbReference type="Pfam" id="PF19312">
    <property type="entry name" value="NtrY_N"/>
    <property type="match status" value="1"/>
</dbReference>
<accession>A0A1S1HDN8</accession>
<dbReference type="SMART" id="SM00091">
    <property type="entry name" value="PAS"/>
    <property type="match status" value="1"/>
</dbReference>
<dbReference type="Gene3D" id="1.10.287.130">
    <property type="match status" value="1"/>
</dbReference>
<dbReference type="SMART" id="SM00388">
    <property type="entry name" value="HisKA"/>
    <property type="match status" value="1"/>
</dbReference>